<dbReference type="CDD" id="cd00090">
    <property type="entry name" value="HTH_ARSR"/>
    <property type="match status" value="1"/>
</dbReference>
<accession>A0ABW4L839</accession>
<keyword evidence="3" id="KW-1185">Reference proteome</keyword>
<evidence type="ECO:0000259" key="1">
    <source>
        <dbReference type="PROSITE" id="PS50995"/>
    </source>
</evidence>
<dbReference type="Pfam" id="PF12802">
    <property type="entry name" value="MarR_2"/>
    <property type="match status" value="1"/>
</dbReference>
<dbReference type="PROSITE" id="PS50995">
    <property type="entry name" value="HTH_MARR_2"/>
    <property type="match status" value="1"/>
</dbReference>
<sequence>MSTRPELTERLVDEIGAFLRRTRTSAIRVADRVGLQPTQSQILFTLKRLGECRVADLAEVQLVDPSVSSRQVAAMEKAGLVERRPDPEDARASLVSLSQAGHAKLGEVHAEHRAALATALAGWPDERITRLADDLREFVEASGPVYDELTGPRAGQMEVV</sequence>
<dbReference type="SUPFAM" id="SSF46785">
    <property type="entry name" value="Winged helix' DNA-binding domain"/>
    <property type="match status" value="1"/>
</dbReference>
<evidence type="ECO:0000313" key="3">
    <source>
        <dbReference type="Proteomes" id="UP001597277"/>
    </source>
</evidence>
<protein>
    <submittedName>
        <fullName evidence="2">MarR family winged helix-turn-helix transcriptional regulator</fullName>
    </submittedName>
</protein>
<feature type="domain" description="HTH marR-type" evidence="1">
    <location>
        <begin position="8"/>
        <end position="140"/>
    </location>
</feature>
<dbReference type="PANTHER" id="PTHR33164">
    <property type="entry name" value="TRANSCRIPTIONAL REGULATOR, MARR FAMILY"/>
    <property type="match status" value="1"/>
</dbReference>
<comment type="caution">
    <text evidence="2">The sequence shown here is derived from an EMBL/GenBank/DDBJ whole genome shotgun (WGS) entry which is preliminary data.</text>
</comment>
<dbReference type="Gene3D" id="1.10.10.10">
    <property type="entry name" value="Winged helix-like DNA-binding domain superfamily/Winged helix DNA-binding domain"/>
    <property type="match status" value="1"/>
</dbReference>
<dbReference type="InterPro" id="IPR039422">
    <property type="entry name" value="MarR/SlyA-like"/>
</dbReference>
<dbReference type="InterPro" id="IPR036390">
    <property type="entry name" value="WH_DNA-bd_sf"/>
</dbReference>
<dbReference type="EMBL" id="JBHUEE010000012">
    <property type="protein sequence ID" value="MFD1719706.1"/>
    <property type="molecule type" value="Genomic_DNA"/>
</dbReference>
<gene>
    <name evidence="2" type="ORF">ACFSE6_17810</name>
</gene>
<proteinExistence type="predicted"/>
<dbReference type="InterPro" id="IPR011991">
    <property type="entry name" value="ArsR-like_HTH"/>
</dbReference>
<dbReference type="PANTHER" id="PTHR33164:SF57">
    <property type="entry name" value="MARR-FAMILY TRANSCRIPTIONAL REGULATOR"/>
    <property type="match status" value="1"/>
</dbReference>
<dbReference type="InterPro" id="IPR000835">
    <property type="entry name" value="HTH_MarR-typ"/>
</dbReference>
<organism evidence="2 3">
    <name type="scientific">Georgenia deserti</name>
    <dbReference type="NCBI Taxonomy" id="2093781"/>
    <lineage>
        <taxon>Bacteria</taxon>
        <taxon>Bacillati</taxon>
        <taxon>Actinomycetota</taxon>
        <taxon>Actinomycetes</taxon>
        <taxon>Micrococcales</taxon>
        <taxon>Bogoriellaceae</taxon>
        <taxon>Georgenia</taxon>
    </lineage>
</organism>
<dbReference type="InterPro" id="IPR036388">
    <property type="entry name" value="WH-like_DNA-bd_sf"/>
</dbReference>
<dbReference type="SMART" id="SM00347">
    <property type="entry name" value="HTH_MARR"/>
    <property type="match status" value="1"/>
</dbReference>
<dbReference type="RefSeq" id="WP_388010536.1">
    <property type="nucleotide sequence ID" value="NZ_JBHUEE010000012.1"/>
</dbReference>
<name>A0ABW4L839_9MICO</name>
<evidence type="ECO:0000313" key="2">
    <source>
        <dbReference type="EMBL" id="MFD1719706.1"/>
    </source>
</evidence>
<dbReference type="Proteomes" id="UP001597277">
    <property type="component" value="Unassembled WGS sequence"/>
</dbReference>
<reference evidence="3" key="1">
    <citation type="journal article" date="2019" name="Int. J. Syst. Evol. Microbiol.">
        <title>The Global Catalogue of Microorganisms (GCM) 10K type strain sequencing project: providing services to taxonomists for standard genome sequencing and annotation.</title>
        <authorList>
            <consortium name="The Broad Institute Genomics Platform"/>
            <consortium name="The Broad Institute Genome Sequencing Center for Infectious Disease"/>
            <person name="Wu L."/>
            <person name="Ma J."/>
        </authorList>
    </citation>
    <scope>NUCLEOTIDE SEQUENCE [LARGE SCALE GENOMIC DNA]</scope>
    <source>
        <strain evidence="3">JCM 17130</strain>
    </source>
</reference>